<reference evidence="5 7" key="1">
    <citation type="journal article" date="2018" name="Gigascience">
        <title>Genomes of trombidid mites reveal novel predicted allergens and laterally-transferred genes associated with secondary metabolism.</title>
        <authorList>
            <person name="Dong X."/>
            <person name="Chaisiri K."/>
            <person name="Xia D."/>
            <person name="Armstrong S.D."/>
            <person name="Fang Y."/>
            <person name="Donnelly M.J."/>
            <person name="Kadowaki T."/>
            <person name="McGarry J.W."/>
            <person name="Darby A.C."/>
            <person name="Makepeace B.L."/>
        </authorList>
    </citation>
    <scope>NUCLEOTIDE SEQUENCE [LARGE SCALE GENOMIC DNA]</scope>
    <source>
        <strain evidence="5">UoL-WK</strain>
    </source>
</reference>
<dbReference type="EMBL" id="NCKU01008255">
    <property type="protein sequence ID" value="RWS02032.1"/>
    <property type="molecule type" value="Genomic_DNA"/>
</dbReference>
<reference evidence="5" key="2">
    <citation type="submission" date="2018-11" db="EMBL/GenBank/DDBJ databases">
        <title>Trombidioid mite genomics.</title>
        <authorList>
            <person name="Dong X."/>
        </authorList>
    </citation>
    <scope>NUCLEOTIDE SEQUENCE</scope>
    <source>
        <strain evidence="5">UoL-WK</strain>
    </source>
</reference>
<dbReference type="Pfam" id="PF07690">
    <property type="entry name" value="MFS_1"/>
    <property type="match status" value="1"/>
</dbReference>
<keyword evidence="5" id="KW-0813">Transport</keyword>
<feature type="transmembrane region" description="Helical" evidence="4">
    <location>
        <begin position="54"/>
        <end position="73"/>
    </location>
</feature>
<dbReference type="InterPro" id="IPR036259">
    <property type="entry name" value="MFS_trans_sf"/>
</dbReference>
<dbReference type="GO" id="GO:0022857">
    <property type="term" value="F:transmembrane transporter activity"/>
    <property type="evidence" value="ECO:0007669"/>
    <property type="project" value="InterPro"/>
</dbReference>
<feature type="transmembrane region" description="Helical" evidence="4">
    <location>
        <begin position="80"/>
        <end position="97"/>
    </location>
</feature>
<feature type="transmembrane region" description="Helical" evidence="4">
    <location>
        <begin position="237"/>
        <end position="257"/>
    </location>
</feature>
<keyword evidence="3 4" id="KW-0472">Membrane</keyword>
<feature type="transmembrane region" description="Helical" evidence="4">
    <location>
        <begin position="360"/>
        <end position="382"/>
    </location>
</feature>
<keyword evidence="5" id="KW-0762">Sugar transport</keyword>
<feature type="transmembrane region" description="Helical" evidence="4">
    <location>
        <begin position="12"/>
        <end position="34"/>
    </location>
</feature>
<protein>
    <submittedName>
        <fullName evidence="5">Sodium-dependent glucose transporter 1-like protein</fullName>
    </submittedName>
</protein>
<feature type="transmembrane region" description="Helical" evidence="4">
    <location>
        <begin position="136"/>
        <end position="158"/>
    </location>
</feature>
<keyword evidence="7" id="KW-1185">Reference proteome</keyword>
<feature type="transmembrane region" description="Helical" evidence="4">
    <location>
        <begin position="277"/>
        <end position="298"/>
    </location>
</feature>
<accession>A0A3S3PZG4</accession>
<evidence type="ECO:0000256" key="3">
    <source>
        <dbReference type="ARBA" id="ARBA00023136"/>
    </source>
</evidence>
<gene>
    <name evidence="5" type="ORF">B4U79_04295</name>
    <name evidence="6" type="ORF">B4U79_06547</name>
</gene>
<evidence type="ECO:0000313" key="7">
    <source>
        <dbReference type="Proteomes" id="UP000285301"/>
    </source>
</evidence>
<dbReference type="Gene3D" id="1.20.1250.20">
    <property type="entry name" value="MFS general substrate transporter like domains"/>
    <property type="match status" value="2"/>
</dbReference>
<name>A0A3S3PZG4_9ACAR</name>
<feature type="transmembrane region" description="Helical" evidence="4">
    <location>
        <begin position="103"/>
        <end position="124"/>
    </location>
</feature>
<dbReference type="PANTHER" id="PTHR23121:SF9">
    <property type="entry name" value="SODIUM-DEPENDENT GLUCOSE TRANSPORTER 1"/>
    <property type="match status" value="1"/>
</dbReference>
<feature type="transmembrane region" description="Helical" evidence="4">
    <location>
        <begin position="192"/>
        <end position="211"/>
    </location>
</feature>
<dbReference type="PANTHER" id="PTHR23121">
    <property type="entry name" value="SODIUM-DEPENDENT GLUCOSE TRANSPORTER 1"/>
    <property type="match status" value="1"/>
</dbReference>
<dbReference type="InterPro" id="IPR011701">
    <property type="entry name" value="MFS"/>
</dbReference>
<feature type="transmembrane region" description="Helical" evidence="4">
    <location>
        <begin position="305"/>
        <end position="327"/>
    </location>
</feature>
<keyword evidence="1 4" id="KW-0812">Transmembrane</keyword>
<dbReference type="EMBL" id="NCKU01010871">
    <property type="protein sequence ID" value="RWS00640.1"/>
    <property type="molecule type" value="Genomic_DNA"/>
</dbReference>
<sequence length="400" mass="44466">MIIFKDIAENKIKFLKTVVVSIIYLAIGVTTSIIGPTLLDLQIAINSTLENTGFIVPVKAFGYMIGSLSGCFVPEKSDRQPYIICCSVMVSVVVSLIPLNRTLITLIVNIFFLGLFTGFTDMGVNSFILQLWGKKCAPYIQIATFFYGIGAFSAPLLVEPFLLPINFEKNGNDTAKHQYTPNDLKLNTPYDALAIFLILAIILFTLIYYFFDDKLDYEKYEETNDEKDESSPKLRTVAIIILAILLKLFFGNVVTFGGYLTPFAVKSQMNLSKSTGAFMASLFWGTFAVFKLPAALLMRFINIRLLITIQLTLSLVSSLILLCFGQYFEVALWIAAAMMGLGGSSLYALFIGYIQNYIHLTNYIISVGLVGACAGEFVYPFVVAKFIDQDPAIFSLYVED</sequence>
<organism evidence="5 7">
    <name type="scientific">Dinothrombium tinctorium</name>
    <dbReference type="NCBI Taxonomy" id="1965070"/>
    <lineage>
        <taxon>Eukaryota</taxon>
        <taxon>Metazoa</taxon>
        <taxon>Ecdysozoa</taxon>
        <taxon>Arthropoda</taxon>
        <taxon>Chelicerata</taxon>
        <taxon>Arachnida</taxon>
        <taxon>Acari</taxon>
        <taxon>Acariformes</taxon>
        <taxon>Trombidiformes</taxon>
        <taxon>Prostigmata</taxon>
        <taxon>Anystina</taxon>
        <taxon>Parasitengona</taxon>
        <taxon>Trombidioidea</taxon>
        <taxon>Trombidiidae</taxon>
        <taxon>Dinothrombium</taxon>
    </lineage>
</organism>
<dbReference type="OrthoDB" id="6512734at2759"/>
<evidence type="ECO:0000256" key="2">
    <source>
        <dbReference type="ARBA" id="ARBA00022989"/>
    </source>
</evidence>
<evidence type="ECO:0000313" key="5">
    <source>
        <dbReference type="EMBL" id="RWS00640.1"/>
    </source>
</evidence>
<dbReference type="SUPFAM" id="SSF103473">
    <property type="entry name" value="MFS general substrate transporter"/>
    <property type="match status" value="1"/>
</dbReference>
<evidence type="ECO:0000313" key="6">
    <source>
        <dbReference type="EMBL" id="RWS02032.1"/>
    </source>
</evidence>
<feature type="transmembrane region" description="Helical" evidence="4">
    <location>
        <begin position="333"/>
        <end position="353"/>
    </location>
</feature>
<comment type="caution">
    <text evidence="5">The sequence shown here is derived from an EMBL/GenBank/DDBJ whole genome shotgun (WGS) entry which is preliminary data.</text>
</comment>
<dbReference type="AlphaFoldDB" id="A0A3S3PZG4"/>
<keyword evidence="2 4" id="KW-1133">Transmembrane helix</keyword>
<proteinExistence type="predicted"/>
<evidence type="ECO:0000256" key="1">
    <source>
        <dbReference type="ARBA" id="ARBA00022692"/>
    </source>
</evidence>
<evidence type="ECO:0000256" key="4">
    <source>
        <dbReference type="SAM" id="Phobius"/>
    </source>
</evidence>
<dbReference type="Proteomes" id="UP000285301">
    <property type="component" value="Unassembled WGS sequence"/>
</dbReference>